<gene>
    <name evidence="1" type="ORF">GCM10011349_13980</name>
</gene>
<evidence type="ECO:0000313" key="1">
    <source>
        <dbReference type="EMBL" id="GGN46609.1"/>
    </source>
</evidence>
<proteinExistence type="predicted"/>
<dbReference type="EMBL" id="BMLK01000005">
    <property type="protein sequence ID" value="GGN46609.1"/>
    <property type="molecule type" value="Genomic_DNA"/>
</dbReference>
<dbReference type="Proteomes" id="UP000605099">
    <property type="component" value="Unassembled WGS sequence"/>
</dbReference>
<organism evidence="1 2">
    <name type="scientific">Novosphingobium indicum</name>
    <dbReference type="NCBI Taxonomy" id="462949"/>
    <lineage>
        <taxon>Bacteria</taxon>
        <taxon>Pseudomonadati</taxon>
        <taxon>Pseudomonadota</taxon>
        <taxon>Alphaproteobacteria</taxon>
        <taxon>Sphingomonadales</taxon>
        <taxon>Sphingomonadaceae</taxon>
        <taxon>Novosphingobium</taxon>
    </lineage>
</organism>
<reference evidence="2" key="1">
    <citation type="journal article" date="2019" name="Int. J. Syst. Evol. Microbiol.">
        <title>The Global Catalogue of Microorganisms (GCM) 10K type strain sequencing project: providing services to taxonomists for standard genome sequencing and annotation.</title>
        <authorList>
            <consortium name="The Broad Institute Genomics Platform"/>
            <consortium name="The Broad Institute Genome Sequencing Center for Infectious Disease"/>
            <person name="Wu L."/>
            <person name="Ma J."/>
        </authorList>
    </citation>
    <scope>NUCLEOTIDE SEQUENCE [LARGE SCALE GENOMIC DNA]</scope>
    <source>
        <strain evidence="2">CGMCC 1.6784</strain>
    </source>
</reference>
<comment type="caution">
    <text evidence="1">The sequence shown here is derived from an EMBL/GenBank/DDBJ whole genome shotgun (WGS) entry which is preliminary data.</text>
</comment>
<accession>A0ABQ2JGV5</accession>
<keyword evidence="2" id="KW-1185">Reference proteome</keyword>
<sequence>MQVALKSPSTTAIQSLPVLDLDPVEIDDLPANTYPAFEILGHLIIDEPEAPDDTFVIAQERPAR</sequence>
<protein>
    <submittedName>
        <fullName evidence="1">Uncharacterized protein</fullName>
    </submittedName>
</protein>
<evidence type="ECO:0000313" key="2">
    <source>
        <dbReference type="Proteomes" id="UP000605099"/>
    </source>
</evidence>
<name>A0ABQ2JGV5_9SPHN</name>